<gene>
    <name evidence="1" type="ORF">BS47DRAFT_1349282</name>
</gene>
<name>A0A9P6DNV7_9AGAM</name>
<comment type="caution">
    <text evidence="1">The sequence shown here is derived from an EMBL/GenBank/DDBJ whole genome shotgun (WGS) entry which is preliminary data.</text>
</comment>
<keyword evidence="2" id="KW-1185">Reference proteome</keyword>
<dbReference type="OrthoDB" id="346907at2759"/>
<proteinExistence type="predicted"/>
<evidence type="ECO:0000313" key="1">
    <source>
        <dbReference type="EMBL" id="KAF9509406.1"/>
    </source>
</evidence>
<organism evidence="1 2">
    <name type="scientific">Hydnum rufescens UP504</name>
    <dbReference type="NCBI Taxonomy" id="1448309"/>
    <lineage>
        <taxon>Eukaryota</taxon>
        <taxon>Fungi</taxon>
        <taxon>Dikarya</taxon>
        <taxon>Basidiomycota</taxon>
        <taxon>Agaricomycotina</taxon>
        <taxon>Agaricomycetes</taxon>
        <taxon>Cantharellales</taxon>
        <taxon>Hydnaceae</taxon>
        <taxon>Hydnum</taxon>
    </lineage>
</organism>
<protein>
    <submittedName>
        <fullName evidence="1">Uncharacterized protein</fullName>
    </submittedName>
</protein>
<reference evidence="1" key="1">
    <citation type="journal article" date="2020" name="Nat. Commun.">
        <title>Large-scale genome sequencing of mycorrhizal fungi provides insights into the early evolution of symbiotic traits.</title>
        <authorList>
            <person name="Miyauchi S."/>
            <person name="Kiss E."/>
            <person name="Kuo A."/>
            <person name="Drula E."/>
            <person name="Kohler A."/>
            <person name="Sanchez-Garcia M."/>
            <person name="Morin E."/>
            <person name="Andreopoulos B."/>
            <person name="Barry K.W."/>
            <person name="Bonito G."/>
            <person name="Buee M."/>
            <person name="Carver A."/>
            <person name="Chen C."/>
            <person name="Cichocki N."/>
            <person name="Clum A."/>
            <person name="Culley D."/>
            <person name="Crous P.W."/>
            <person name="Fauchery L."/>
            <person name="Girlanda M."/>
            <person name="Hayes R.D."/>
            <person name="Keri Z."/>
            <person name="LaButti K."/>
            <person name="Lipzen A."/>
            <person name="Lombard V."/>
            <person name="Magnuson J."/>
            <person name="Maillard F."/>
            <person name="Murat C."/>
            <person name="Nolan M."/>
            <person name="Ohm R.A."/>
            <person name="Pangilinan J."/>
            <person name="Pereira M.F."/>
            <person name="Perotto S."/>
            <person name="Peter M."/>
            <person name="Pfister S."/>
            <person name="Riley R."/>
            <person name="Sitrit Y."/>
            <person name="Stielow J.B."/>
            <person name="Szollosi G."/>
            <person name="Zifcakova L."/>
            <person name="Stursova M."/>
            <person name="Spatafora J.W."/>
            <person name="Tedersoo L."/>
            <person name="Vaario L.M."/>
            <person name="Yamada A."/>
            <person name="Yan M."/>
            <person name="Wang P."/>
            <person name="Xu J."/>
            <person name="Bruns T."/>
            <person name="Baldrian P."/>
            <person name="Vilgalys R."/>
            <person name="Dunand C."/>
            <person name="Henrissat B."/>
            <person name="Grigoriev I.V."/>
            <person name="Hibbett D."/>
            <person name="Nagy L.G."/>
            <person name="Martin F.M."/>
        </authorList>
    </citation>
    <scope>NUCLEOTIDE SEQUENCE</scope>
    <source>
        <strain evidence="1">UP504</strain>
    </source>
</reference>
<accession>A0A9P6DNV7</accession>
<evidence type="ECO:0000313" key="2">
    <source>
        <dbReference type="Proteomes" id="UP000886523"/>
    </source>
</evidence>
<dbReference type="AlphaFoldDB" id="A0A9P6DNV7"/>
<dbReference type="Proteomes" id="UP000886523">
    <property type="component" value="Unassembled WGS sequence"/>
</dbReference>
<dbReference type="EMBL" id="MU129036">
    <property type="protein sequence ID" value="KAF9509406.1"/>
    <property type="molecule type" value="Genomic_DNA"/>
</dbReference>
<sequence length="74" mass="8340">MCAISLGEPPYKIRTIISQRKLELLGLGWDPEPPCRPTIADICQTLGISQPFEEIWVPRKSDPSIICIFPSLLF</sequence>